<feature type="compositionally biased region" description="Low complexity" evidence="1">
    <location>
        <begin position="20"/>
        <end position="31"/>
    </location>
</feature>
<dbReference type="PATRIC" id="fig|1716141.3.peg.6104"/>
<organism evidence="2 3">
    <name type="scientific">Streptomyces jeddahensis</name>
    <dbReference type="NCBI Taxonomy" id="1716141"/>
    <lineage>
        <taxon>Bacteria</taxon>
        <taxon>Bacillati</taxon>
        <taxon>Actinomycetota</taxon>
        <taxon>Actinomycetes</taxon>
        <taxon>Kitasatosporales</taxon>
        <taxon>Streptomycetaceae</taxon>
        <taxon>Streptomyces</taxon>
    </lineage>
</organism>
<evidence type="ECO:0000313" key="2">
    <source>
        <dbReference type="EMBL" id="OAH10967.1"/>
    </source>
</evidence>
<proteinExistence type="predicted"/>
<comment type="caution">
    <text evidence="2">The sequence shown here is derived from an EMBL/GenBank/DDBJ whole genome shotgun (WGS) entry which is preliminary data.</text>
</comment>
<gene>
    <name evidence="2" type="ORF">STSP_58090</name>
</gene>
<feature type="region of interest" description="Disordered" evidence="1">
    <location>
        <begin position="1"/>
        <end position="31"/>
    </location>
</feature>
<dbReference type="Proteomes" id="UP000077381">
    <property type="component" value="Unassembled WGS sequence"/>
</dbReference>
<accession>A0A177HKP5</accession>
<evidence type="ECO:0000256" key="1">
    <source>
        <dbReference type="SAM" id="MobiDB-lite"/>
    </source>
</evidence>
<evidence type="ECO:0000313" key="3">
    <source>
        <dbReference type="Proteomes" id="UP000077381"/>
    </source>
</evidence>
<reference evidence="2 3" key="1">
    <citation type="submission" date="2015-12" db="EMBL/GenBank/DDBJ databases">
        <title>Genome sequence of Streptomyces sp. G25.</title>
        <authorList>
            <person name="Poehlein A."/>
            <person name="Roettig A."/>
            <person name="Hiessl S."/>
            <person name="Hauschild P."/>
            <person name="Schauer J."/>
            <person name="Madkour M.H."/>
            <person name="Al-Ansari A.M."/>
            <person name="Almakishah N.H."/>
            <person name="Steinbuechel A."/>
            <person name="Daniel R."/>
        </authorList>
    </citation>
    <scope>NUCLEOTIDE SEQUENCE [LARGE SCALE GENOMIC DNA]</scope>
    <source>
        <strain evidence="3">G25(2015)</strain>
    </source>
</reference>
<sequence>MTTSRRRGTLPGTIDGPGGQAAALLPGPKDA</sequence>
<name>A0A177HKP5_9ACTN</name>
<dbReference type="EMBL" id="LOHS01000117">
    <property type="protein sequence ID" value="OAH10967.1"/>
    <property type="molecule type" value="Genomic_DNA"/>
</dbReference>
<keyword evidence="3" id="KW-1185">Reference proteome</keyword>
<protein>
    <submittedName>
        <fullName evidence="2">Uncharacterized protein</fullName>
    </submittedName>
</protein>
<dbReference type="AlphaFoldDB" id="A0A177HKP5"/>